<accession>A0ACB8EG29</accession>
<organism evidence="1 2">
    <name type="scientific">Sphaerodactylus townsendi</name>
    <dbReference type="NCBI Taxonomy" id="933632"/>
    <lineage>
        <taxon>Eukaryota</taxon>
        <taxon>Metazoa</taxon>
        <taxon>Chordata</taxon>
        <taxon>Craniata</taxon>
        <taxon>Vertebrata</taxon>
        <taxon>Euteleostomi</taxon>
        <taxon>Lepidosauria</taxon>
        <taxon>Squamata</taxon>
        <taxon>Bifurcata</taxon>
        <taxon>Gekkota</taxon>
        <taxon>Sphaerodactylidae</taxon>
        <taxon>Sphaerodactylus</taxon>
    </lineage>
</organism>
<name>A0ACB8EG29_9SAUR</name>
<proteinExistence type="predicted"/>
<reference evidence="1" key="1">
    <citation type="submission" date="2021-08" db="EMBL/GenBank/DDBJ databases">
        <title>The first chromosome-level gecko genome reveals the dynamic sex chromosomes of Neotropical dwarf geckos (Sphaerodactylidae: Sphaerodactylus).</title>
        <authorList>
            <person name="Pinto B.J."/>
            <person name="Keating S.E."/>
            <person name="Gamble T."/>
        </authorList>
    </citation>
    <scope>NUCLEOTIDE SEQUENCE</scope>
    <source>
        <strain evidence="1">TG3544</strain>
    </source>
</reference>
<gene>
    <name evidence="1" type="ORF">K3G42_008120</name>
</gene>
<comment type="caution">
    <text evidence="1">The sequence shown here is derived from an EMBL/GenBank/DDBJ whole genome shotgun (WGS) entry which is preliminary data.</text>
</comment>
<protein>
    <submittedName>
        <fullName evidence="1">Uncharacterized protein</fullName>
    </submittedName>
</protein>
<evidence type="ECO:0000313" key="1">
    <source>
        <dbReference type="EMBL" id="KAH7991636.1"/>
    </source>
</evidence>
<dbReference type="EMBL" id="CM037616">
    <property type="protein sequence ID" value="KAH7991636.1"/>
    <property type="molecule type" value="Genomic_DNA"/>
</dbReference>
<dbReference type="Proteomes" id="UP000827872">
    <property type="component" value="Linkage Group LG03"/>
</dbReference>
<sequence length="1449" mass="154945">MDQTQLLDWPGESDAEDPSSDGAGGCGENPKPVGRLHLLSSKYGAEKDFWIYPGKNVIGRLESCQICLPVSSVSKAHAVIEVPSPGGPHLLYDQESLNRTRRQRMLLIPQVRYSLQDGDTLVFGDVGCQYFMLDPEGGLESSDDSMVVPPTQATTDTNALVIEETPVPGRKMGFGRFLVQDSDREEEGEEVVNGGGKVLHLPSEDGSDSSVKHGARGHCSSASMFSPSFATVVPESDEESGEPSEGDLSCPSLRLRCERAEAEPHSLANGAFPSLNQETHPIQPGSSEAKVPPDSGGQPEAKDQDVSADPSLTGFHLDSDTDVEDEEGVCTTSEGATVKDGLALELDSDPDVDEPSLAKTGAASAGNGQLASDVDSETGIEEAEKKPSVLDLKAHQVTENGDSDTDVEGAVGSPEVASPESQASTLRCESTLKSEERAGSGPEGGRPDEEVDRDTDVEAVEDPDVGPRSELPTKKEDDDTDVEEPSPGPGNQEVAAKDREASSDSDTDVEVADLEPEGLGGTRPHGPPPTRHKDGDTDVEEIRGICQQDNRDLTEARGINVTSVESAKRDGAACERSGGLRVGEPLPDTEIVEPLTSVPESQRLLDISLGSDTDVEEAAEDPDASSKGNRPVASDGSGGGDRGSCHGNLEAGPREGEDSDTDVEVTSPSPETRAAHDSDTDVEVVASALPEKPLEEQDTQLVLVGPSAGAEEAARSAKEREASHDLGKEDGDTDAEGNESRPGDKSSTDDEDDPDLTVQATQCYLPDVTSSPKAEKAADSRRALEEEATQAFAFRSPSSFARFHPRKICNSPLKEEDPDLYMLEATQPFCREAPSLSEEPTQAFVAEEEEATQLFVQQSLEGGQAKHPEVPTPATGGQQEPSIPDDTTQTRSVKASRPEPGTQPAGGAAAEEPHKEEESQVAPFVRSRPLTPPEMREASKSEDQACVASLEGEVAAKLSQSQGKTGHIKDGQEEGCSEPPGEAKDAEQLPRRVTKEPSKPVAVVSERLRSLRSFAAASSPFTLPEVRSRHGRVGSADRDGPSEPVAPPGRRRGLRQRSNPTLYMGEPEKRAEEPKAEETNRTKTPSKGQTAATIHQGRPRRSQRGSCSATKPEEETATAAGNPGTVESQSTRKRRATAATKPMEEEQPKHRRTRSSSRLGGTSETTASPKDAGKGTKVRQGPAPSIPFSGRRLRPLRTESETIETTRSRLLSSTTSAVPGPKVLFTGVIDEEGERVVTELGGSLAESVIDCTHLVTDRICRTVKFLCALARGIPIVTLDWLEKSKRNSFFLAPNSFLVRDPDQEKNFQFSLAKSLQKARQKGGLLQGYELHVTPNVKPEPEHMRDIIKCSGGTFLPRMPRAYKDKRVVISCLEDLPRCRPAQDAGVPIANSEFILTGILQQKVDLEAHRLGTPDGPCRASPAALTTRAGKRRAAMPTSPAPPSTAKRRR</sequence>
<keyword evidence="2" id="KW-1185">Reference proteome</keyword>
<evidence type="ECO:0000313" key="2">
    <source>
        <dbReference type="Proteomes" id="UP000827872"/>
    </source>
</evidence>